<keyword evidence="14" id="KW-1185">Reference proteome</keyword>
<reference evidence="15" key="1">
    <citation type="submission" date="2025-08" db="UniProtKB">
        <authorList>
            <consortium name="RefSeq"/>
        </authorList>
    </citation>
    <scope>IDENTIFICATION</scope>
    <source>
        <tissue evidence="15">Whole organism</tissue>
    </source>
</reference>
<gene>
    <name evidence="15" type="primary">LOC113213453</name>
</gene>
<evidence type="ECO:0000256" key="9">
    <source>
        <dbReference type="ARBA" id="ARBA00022801"/>
    </source>
</evidence>
<evidence type="ECO:0000256" key="12">
    <source>
        <dbReference type="ARBA" id="ARBA00023134"/>
    </source>
</evidence>
<sequence length="484" mass="53003">MATLTKITTTFTKNIVKRSFVTVTSESRCQILNAGPLSVHALKENRAKPVRAVRVANSNLRLSTKADESDDKTKKEHVNIGTIGHVDHGKTTLTAAITKYLSRNGSTVFRSYDDIDKAEEERARGITINASHVEYATANRHYAHTDCPGHRDFLKNMICGASQMDGAILVVDCNDGPMPQTTEHLLLAKQIGVKHIVVFVNKVDTASEDLKELVELEVRDMLTNFGWAGDSVPLIHGSALYALEGNQSEIGEPAIKKLLDALDTYVPAPKRDYSSPFIMPVDSVVSVSRGTVVIGTVKQGTFKKDDKAEVVGFGASFPTSISTIEVFRNAVMSAKAGDHVGVLLRQMKASNVKRGMLLAARGTLKQSNQYTGTVYFLDKSEGGRSKPVTRGYIQVLFSETWQVTARFDFEADMIMPGESAAVTITLLKDMVILPGQAFSVREGMETVASGIIHKSLESVFVPERKLFKYEWKSQAASNKTGLKK</sequence>
<dbReference type="Pfam" id="PF03143">
    <property type="entry name" value="GTP_EFTU_D3"/>
    <property type="match status" value="1"/>
</dbReference>
<keyword evidence="10" id="KW-0460">Magnesium</keyword>
<evidence type="ECO:0000256" key="8">
    <source>
        <dbReference type="ARBA" id="ARBA00022768"/>
    </source>
</evidence>
<dbReference type="KEGG" id="foc:113213453"/>
<dbReference type="GO" id="GO:0005739">
    <property type="term" value="C:mitochondrion"/>
    <property type="evidence" value="ECO:0007669"/>
    <property type="project" value="TreeGrafter"/>
</dbReference>
<evidence type="ECO:0000256" key="2">
    <source>
        <dbReference type="ARBA" id="ARBA00007249"/>
    </source>
</evidence>
<dbReference type="InterPro" id="IPR004161">
    <property type="entry name" value="EFTu-like_2"/>
</dbReference>
<dbReference type="AlphaFoldDB" id="A0A6J1T4T6"/>
<evidence type="ECO:0000256" key="1">
    <source>
        <dbReference type="ARBA" id="ARBA00004496"/>
    </source>
</evidence>
<dbReference type="GO" id="GO:0003924">
    <property type="term" value="F:GTPase activity"/>
    <property type="evidence" value="ECO:0007669"/>
    <property type="project" value="InterPro"/>
</dbReference>
<keyword evidence="9" id="KW-0378">Hydrolase</keyword>
<dbReference type="NCBIfam" id="NF009373">
    <property type="entry name" value="PRK12736.1"/>
    <property type="match status" value="1"/>
</dbReference>
<evidence type="ECO:0000313" key="15">
    <source>
        <dbReference type="RefSeq" id="XP_026288318.1"/>
    </source>
</evidence>
<dbReference type="PANTHER" id="PTHR43721:SF2">
    <property type="entry name" value="ELONGATION FACTOR TU, MITOCHONDRIAL"/>
    <property type="match status" value="1"/>
</dbReference>
<name>A0A6J1T4T6_FRAOC</name>
<dbReference type="FunFam" id="3.40.50.300:FF:000576">
    <property type="entry name" value="Elongation factor Tu"/>
    <property type="match status" value="1"/>
</dbReference>
<dbReference type="InterPro" id="IPR005225">
    <property type="entry name" value="Small_GTP-bd"/>
</dbReference>
<evidence type="ECO:0000256" key="7">
    <source>
        <dbReference type="ARBA" id="ARBA00022741"/>
    </source>
</evidence>
<dbReference type="SUPFAM" id="SSF50465">
    <property type="entry name" value="EF-Tu/eEF-1alpha/eIF2-gamma C-terminal domain"/>
    <property type="match status" value="1"/>
</dbReference>
<dbReference type="GO" id="GO:0046872">
    <property type="term" value="F:metal ion binding"/>
    <property type="evidence" value="ECO:0007669"/>
    <property type="project" value="UniProtKB-KW"/>
</dbReference>
<keyword evidence="8 15" id="KW-0251">Elongation factor</keyword>
<evidence type="ECO:0000256" key="3">
    <source>
        <dbReference type="ARBA" id="ARBA00011245"/>
    </source>
</evidence>
<dbReference type="InterPro" id="IPR027417">
    <property type="entry name" value="P-loop_NTPase"/>
</dbReference>
<dbReference type="Proteomes" id="UP000504606">
    <property type="component" value="Unplaced"/>
</dbReference>
<evidence type="ECO:0000256" key="6">
    <source>
        <dbReference type="ARBA" id="ARBA00022723"/>
    </source>
</evidence>
<dbReference type="GO" id="GO:0003746">
    <property type="term" value="F:translation elongation factor activity"/>
    <property type="evidence" value="ECO:0007669"/>
    <property type="project" value="UniProtKB-KW"/>
</dbReference>
<dbReference type="GO" id="GO:0070125">
    <property type="term" value="P:mitochondrial translational elongation"/>
    <property type="evidence" value="ECO:0007669"/>
    <property type="project" value="TreeGrafter"/>
</dbReference>
<dbReference type="GeneID" id="113213453"/>
<evidence type="ECO:0000259" key="13">
    <source>
        <dbReference type="PROSITE" id="PS51722"/>
    </source>
</evidence>
<dbReference type="CTD" id="35681"/>
<dbReference type="EC" id="3.6.5.3" evidence="4"/>
<dbReference type="InterPro" id="IPR009000">
    <property type="entry name" value="Transl_B-barrel_sf"/>
</dbReference>
<dbReference type="Pfam" id="PF03144">
    <property type="entry name" value="GTP_EFTU_D2"/>
    <property type="match status" value="1"/>
</dbReference>
<dbReference type="InterPro" id="IPR031157">
    <property type="entry name" value="G_TR_CS"/>
</dbReference>
<dbReference type="InterPro" id="IPR004160">
    <property type="entry name" value="Transl_elong_EFTu/EF1A_C"/>
</dbReference>
<proteinExistence type="inferred from homology"/>
<dbReference type="SUPFAM" id="SSF52540">
    <property type="entry name" value="P-loop containing nucleoside triphosphate hydrolases"/>
    <property type="match status" value="1"/>
</dbReference>
<dbReference type="RefSeq" id="XP_026288318.1">
    <property type="nucleotide sequence ID" value="XM_026432533.2"/>
</dbReference>
<keyword evidence="12" id="KW-0342">GTP-binding</keyword>
<dbReference type="GO" id="GO:0005525">
    <property type="term" value="F:GTP binding"/>
    <property type="evidence" value="ECO:0007669"/>
    <property type="project" value="UniProtKB-KW"/>
</dbReference>
<dbReference type="PANTHER" id="PTHR43721">
    <property type="entry name" value="ELONGATION FACTOR TU-RELATED"/>
    <property type="match status" value="1"/>
</dbReference>
<evidence type="ECO:0000256" key="4">
    <source>
        <dbReference type="ARBA" id="ARBA00011986"/>
    </source>
</evidence>
<dbReference type="CDD" id="cd01884">
    <property type="entry name" value="EF_Tu"/>
    <property type="match status" value="1"/>
</dbReference>
<evidence type="ECO:0000256" key="11">
    <source>
        <dbReference type="ARBA" id="ARBA00022917"/>
    </source>
</evidence>
<dbReference type="InterPro" id="IPR050055">
    <property type="entry name" value="EF-Tu_GTPase"/>
</dbReference>
<protein>
    <recommendedName>
        <fullName evidence="4">protein-synthesizing GTPase</fullName>
        <ecNumber evidence="4">3.6.5.3</ecNumber>
    </recommendedName>
</protein>
<keyword evidence="11" id="KW-0648">Protein biosynthesis</keyword>
<dbReference type="InterPro" id="IPR041709">
    <property type="entry name" value="EF-Tu_GTP-bd"/>
</dbReference>
<dbReference type="InterPro" id="IPR000795">
    <property type="entry name" value="T_Tr_GTP-bd_dom"/>
</dbReference>
<dbReference type="SUPFAM" id="SSF50447">
    <property type="entry name" value="Translation proteins"/>
    <property type="match status" value="1"/>
</dbReference>
<dbReference type="OrthoDB" id="2067at2759"/>
<accession>A0A6J1T4T6</accession>
<dbReference type="Pfam" id="PF00009">
    <property type="entry name" value="GTP_EFTU"/>
    <property type="match status" value="1"/>
</dbReference>
<dbReference type="Gene3D" id="2.40.30.10">
    <property type="entry name" value="Translation factors"/>
    <property type="match status" value="2"/>
</dbReference>
<dbReference type="PROSITE" id="PS00301">
    <property type="entry name" value="G_TR_1"/>
    <property type="match status" value="1"/>
</dbReference>
<dbReference type="PRINTS" id="PR00315">
    <property type="entry name" value="ELONGATNFCT"/>
</dbReference>
<keyword evidence="7" id="KW-0547">Nucleotide-binding</keyword>
<feature type="domain" description="Tr-type G" evidence="13">
    <location>
        <begin position="75"/>
        <end position="270"/>
    </location>
</feature>
<keyword evidence="5" id="KW-0963">Cytoplasm</keyword>
<keyword evidence="6" id="KW-0479">Metal-binding</keyword>
<comment type="subunit">
    <text evidence="3">Monomer.</text>
</comment>
<dbReference type="NCBIfam" id="TIGR00231">
    <property type="entry name" value="small_GTP"/>
    <property type="match status" value="1"/>
</dbReference>
<organism evidence="14 15">
    <name type="scientific">Frankliniella occidentalis</name>
    <name type="common">Western flower thrips</name>
    <name type="synonym">Euthrips occidentalis</name>
    <dbReference type="NCBI Taxonomy" id="133901"/>
    <lineage>
        <taxon>Eukaryota</taxon>
        <taxon>Metazoa</taxon>
        <taxon>Ecdysozoa</taxon>
        <taxon>Arthropoda</taxon>
        <taxon>Hexapoda</taxon>
        <taxon>Insecta</taxon>
        <taxon>Pterygota</taxon>
        <taxon>Neoptera</taxon>
        <taxon>Paraneoptera</taxon>
        <taxon>Thysanoptera</taxon>
        <taxon>Terebrantia</taxon>
        <taxon>Thripoidea</taxon>
        <taxon>Thripidae</taxon>
        <taxon>Frankliniella</taxon>
    </lineage>
</organism>
<evidence type="ECO:0000313" key="14">
    <source>
        <dbReference type="Proteomes" id="UP000504606"/>
    </source>
</evidence>
<dbReference type="InterPro" id="IPR009001">
    <property type="entry name" value="Transl_elong_EF1A/Init_IF2_C"/>
</dbReference>
<comment type="similarity">
    <text evidence="2">Belongs to the TRAFAC class translation factor GTPase superfamily. Classic translation factor GTPase family. EF-Tu/EF-1A subfamily.</text>
</comment>
<dbReference type="Gene3D" id="3.40.50.300">
    <property type="entry name" value="P-loop containing nucleotide triphosphate hydrolases"/>
    <property type="match status" value="1"/>
</dbReference>
<dbReference type="NCBIfam" id="NF000766">
    <property type="entry name" value="PRK00049.1"/>
    <property type="match status" value="1"/>
</dbReference>
<comment type="subcellular location">
    <subcellularLocation>
        <location evidence="1">Cytoplasm</location>
    </subcellularLocation>
</comment>
<evidence type="ECO:0000256" key="5">
    <source>
        <dbReference type="ARBA" id="ARBA00022490"/>
    </source>
</evidence>
<dbReference type="FunFam" id="2.40.30.10:FF:000085">
    <property type="entry name" value="Elongation factor Tu"/>
    <property type="match status" value="1"/>
</dbReference>
<dbReference type="PROSITE" id="PS51722">
    <property type="entry name" value="G_TR_2"/>
    <property type="match status" value="1"/>
</dbReference>
<evidence type="ECO:0000256" key="10">
    <source>
        <dbReference type="ARBA" id="ARBA00022842"/>
    </source>
</evidence>